<dbReference type="KEGG" id="cam:101504301"/>
<dbReference type="Pfam" id="PF10175">
    <property type="entry name" value="MPP6"/>
    <property type="match status" value="1"/>
</dbReference>
<reference evidence="3" key="2">
    <citation type="submission" date="2025-08" db="UniProtKB">
        <authorList>
            <consortium name="RefSeq"/>
        </authorList>
    </citation>
    <scope>IDENTIFICATION</scope>
    <source>
        <tissue evidence="3">Etiolated seedlings</tissue>
    </source>
</reference>
<accession>A0A1S2XEH2</accession>
<dbReference type="Proteomes" id="UP000087171">
    <property type="component" value="Chromosome Ca1"/>
</dbReference>
<feature type="compositionally biased region" description="Polar residues" evidence="1">
    <location>
        <begin position="143"/>
        <end position="163"/>
    </location>
</feature>
<dbReference type="PaxDb" id="3827-XP_004486992.1"/>
<keyword evidence="2" id="KW-1185">Reference proteome</keyword>
<dbReference type="PANTHER" id="PTHR13582:SF0">
    <property type="entry name" value="M-PHASE PHOSPHOPROTEIN 6"/>
    <property type="match status" value="1"/>
</dbReference>
<gene>
    <name evidence="3" type="primary">LOC101504301</name>
</gene>
<dbReference type="AlphaFoldDB" id="A0A1S2XEH2"/>
<evidence type="ECO:0000313" key="2">
    <source>
        <dbReference type="Proteomes" id="UP000087171"/>
    </source>
</evidence>
<sequence length="187" mass="20943">MSKRELSNTLKNLKFMQRAALKEDKIEKEEEVKPDFSLGSTSTVSKKCVVIVEGDPRPGALKGRMSFQSFNPSVDKLNEEEVKLHQPVAETTISRNQNANVSVRENNSSAEGTERANMNQNSHEVNANVKRKQSEVIHEAQYPNKSPKNDQGNRQSSSNNSLGSFKKPSGDKLDWNVLRSSSVKQNR</sequence>
<feature type="compositionally biased region" description="Polar residues" evidence="1">
    <location>
        <begin position="178"/>
        <end position="187"/>
    </location>
</feature>
<dbReference type="eggNOG" id="ENOG502RZGQ">
    <property type="taxonomic scope" value="Eukaryota"/>
</dbReference>
<evidence type="ECO:0000256" key="1">
    <source>
        <dbReference type="SAM" id="MobiDB-lite"/>
    </source>
</evidence>
<dbReference type="RefSeq" id="XP_004486992.1">
    <property type="nucleotide sequence ID" value="XM_004486935.3"/>
</dbReference>
<feature type="region of interest" description="Disordered" evidence="1">
    <location>
        <begin position="87"/>
        <end position="187"/>
    </location>
</feature>
<dbReference type="STRING" id="3827.A0A1S2XEH2"/>
<dbReference type="GO" id="GO:0000460">
    <property type="term" value="P:maturation of 5.8S rRNA"/>
    <property type="evidence" value="ECO:0007669"/>
    <property type="project" value="TreeGrafter"/>
</dbReference>
<evidence type="ECO:0000313" key="3">
    <source>
        <dbReference type="RefSeq" id="XP_004486992.1"/>
    </source>
</evidence>
<proteinExistence type="predicted"/>
<dbReference type="OrthoDB" id="2019850at2759"/>
<protein>
    <submittedName>
        <fullName evidence="3">Uncharacterized protein LOC101504301</fullName>
    </submittedName>
</protein>
<dbReference type="InterPro" id="IPR019324">
    <property type="entry name" value="MPP6"/>
</dbReference>
<reference evidence="2" key="1">
    <citation type="journal article" date="2013" name="Nat. Biotechnol.">
        <title>Draft genome sequence of chickpea (Cicer arietinum) provides a resource for trait improvement.</title>
        <authorList>
            <person name="Varshney R.K."/>
            <person name="Song C."/>
            <person name="Saxena R.K."/>
            <person name="Azam S."/>
            <person name="Yu S."/>
            <person name="Sharpe A.G."/>
            <person name="Cannon S."/>
            <person name="Baek J."/>
            <person name="Rosen B.D."/>
            <person name="Tar'an B."/>
            <person name="Millan T."/>
            <person name="Zhang X."/>
            <person name="Ramsay L.D."/>
            <person name="Iwata A."/>
            <person name="Wang Y."/>
            <person name="Nelson W."/>
            <person name="Farmer A.D."/>
            <person name="Gaur P.M."/>
            <person name="Soderlund C."/>
            <person name="Penmetsa R.V."/>
            <person name="Xu C."/>
            <person name="Bharti A.K."/>
            <person name="He W."/>
            <person name="Winter P."/>
            <person name="Zhao S."/>
            <person name="Hane J.K."/>
            <person name="Carrasquilla-Garcia N."/>
            <person name="Condie J.A."/>
            <person name="Upadhyaya H.D."/>
            <person name="Luo M.C."/>
            <person name="Thudi M."/>
            <person name="Gowda C.L."/>
            <person name="Singh N.P."/>
            <person name="Lichtenzveig J."/>
            <person name="Gali K.K."/>
            <person name="Rubio J."/>
            <person name="Nadarajan N."/>
            <person name="Dolezel J."/>
            <person name="Bansal K.C."/>
            <person name="Xu X."/>
            <person name="Edwards D."/>
            <person name="Zhang G."/>
            <person name="Kahl G."/>
            <person name="Gil J."/>
            <person name="Singh K.B."/>
            <person name="Datta S.K."/>
            <person name="Jackson S.A."/>
            <person name="Wang J."/>
            <person name="Cook D.R."/>
        </authorList>
    </citation>
    <scope>NUCLEOTIDE SEQUENCE [LARGE SCALE GENOMIC DNA]</scope>
    <source>
        <strain evidence="2">cv. CDC Frontier</strain>
    </source>
</reference>
<name>A0A1S2XEH2_CICAR</name>
<organism evidence="2 3">
    <name type="scientific">Cicer arietinum</name>
    <name type="common">Chickpea</name>
    <name type="synonym">Garbanzo</name>
    <dbReference type="NCBI Taxonomy" id="3827"/>
    <lineage>
        <taxon>Eukaryota</taxon>
        <taxon>Viridiplantae</taxon>
        <taxon>Streptophyta</taxon>
        <taxon>Embryophyta</taxon>
        <taxon>Tracheophyta</taxon>
        <taxon>Spermatophyta</taxon>
        <taxon>Magnoliopsida</taxon>
        <taxon>eudicotyledons</taxon>
        <taxon>Gunneridae</taxon>
        <taxon>Pentapetalae</taxon>
        <taxon>rosids</taxon>
        <taxon>fabids</taxon>
        <taxon>Fabales</taxon>
        <taxon>Fabaceae</taxon>
        <taxon>Papilionoideae</taxon>
        <taxon>50 kb inversion clade</taxon>
        <taxon>NPAAA clade</taxon>
        <taxon>Hologalegina</taxon>
        <taxon>IRL clade</taxon>
        <taxon>Cicereae</taxon>
        <taxon>Cicer</taxon>
    </lineage>
</organism>
<dbReference type="GeneID" id="101504301"/>
<feature type="compositionally biased region" description="Polar residues" evidence="1">
    <location>
        <begin position="89"/>
        <end position="125"/>
    </location>
</feature>
<dbReference type="PANTHER" id="PTHR13582">
    <property type="entry name" value="M-PHASE PHOSPHOPROTEIN 6"/>
    <property type="match status" value="1"/>
</dbReference>